<protein>
    <recommendedName>
        <fullName evidence="3">HECT-type E3 ubiquitin transferase</fullName>
        <ecNumber evidence="3">2.3.2.26</ecNumber>
    </recommendedName>
</protein>
<evidence type="ECO:0000256" key="3">
    <source>
        <dbReference type="ARBA" id="ARBA00012485"/>
    </source>
</evidence>
<dbReference type="CDD" id="cd00078">
    <property type="entry name" value="HECTc"/>
    <property type="match status" value="1"/>
</dbReference>
<dbReference type="SUPFAM" id="SSF46934">
    <property type="entry name" value="UBA-like"/>
    <property type="match status" value="1"/>
</dbReference>
<dbReference type="FunFam" id="3.90.1750.10:FF:000003">
    <property type="entry name" value="E3 ubiquitin-protein ligase UPL1"/>
    <property type="match status" value="1"/>
</dbReference>
<dbReference type="FunFam" id="1.10.8.10:FF:000067">
    <property type="entry name" value="E3 ubiquitin-protein ligase UPL1"/>
    <property type="match status" value="1"/>
</dbReference>
<sequence length="1757" mass="195053">MEMDSDVKNINGVSHEQFVQLCIFHLIILLHRTMENAETSRLFVEKSGIEALLKLLLRPSIAQSSEGVSIALHSTIVFKGFTQHHSASLARAFCSSLRDQVKKALGGLQDLSGTFLLDRKLSPSCGIFSSLFLVEFLLFLAASKDNRWMTALLSEFANGSKDVLENIGQLHREILWHIAVYESGTLESPNTSPESEQTELSSNGTEGQRFSSFRQFLDPLFQRRTSGWSAESQFFDLINLYRDLGRASTGFQPRPINDGPSSSSDASGNRELERDGSYYTSCCDMVKSLSFHITYIFQELGKAMLLQSRRREDTVNVSPSSKLVASSFASISLDHLNFEGHEIAAEASRSTKCLYLGKVVDFIDAVLLDRPDSCNPVLINCFYGRGVIQTVLTTFDATSQLLFSINRSYSSPMETDDVKGKQDEKEDTDHAWIYGPLAGYGKLMDHLVTSSFILSPSTKHLLVQPVENGNIPFPEDAETFVKILQSIVLKAVLPVWTHPLFTECSYDFVTALISIIKHVYSGVELKSLAGSSSARVTGPPPSETTISTIVEMGFSRSRAEEALRQVGSNSVELAMEWLFSHPEEIQEDDELARALAMSLGNSESDTKENVVDETREQIEAEIVSLPPVEELITTCTKLLQMKEPLAFPVRDLLVLICSENNGEHRSGVISCLLSRIKDCCPVFDDTKNNLLSALLHVLALILHEDAGGGDTTADASEAGEIMLRSNHDSMTADHAENFGGSHTFVGSEDVTDDMEHDQDLDEGFAAGGDDYMQEAAEDARGLENGIGSMGIEFEMHTHVPENLDEEEDEEMSGDEGDEIDEDENDNEEEDEEDNDLEEEEEEDVHHLPHHDTDQDDHELEDDEFEEEILVEEDEEDEDDEDRQAQAPEPSSNEQQNSGDIDPEFLAALPADIRAEVLAQQQAQRVHQSHELEGVPPLVSRRVLETLTYLARNHIYVAKILLQSRLSLPSLQGSVPSDKARGKAVVVSDDHMSRTQQEPESVAFALLLSLLNQPLYLRSVAHLEQLLNLLEVIIDNAERKSESADGSDGSATEQQSTHQALEVENNSENHDMVSGTAGTVTKPIVSSGSSSNRAESECDVHTVLLNLPQSELCLLCSLLAREGLSDNAYTLVAEVLKKLVAIAPSHCHLFITELANAIQNLTRSAISELHMFGEAVKTLLSTTSSDGSGVLRVLQALSSLVDSLLITKEKNSEEHVAVFSQLSNINLALEPLWLELSNCICKIEGHSDSASASTTSPTTSTSSATTRGAGVSQSLPAGAQNMLPYVESFFVTCEKLHPSSQSCDISVPMAASDVEEQPKGPGPSSSSKVDEKYGSFIKFSERHRKLLNAFIRQNPALLEKSFSLMLKVPRFIEFDNKRAYFRSKIKHQHDHHHSPLRISVRRAYILEDSYNQLRMRSTQELKGRLTVHFQGEEGIDAGGLTREWYQLLSRVIFDKGALLFTTVGNDSTFQPNPNSVYQTEHLSYFKFVGRVVGKALFDGQLLDVHFTRSFYKHILGVKVTYHDIEAIDPDYYKALKWMLENDISDVLDLTFSVDADEEKLILYEKTEVTDHELIPGGRNIKVTEENKHEYVDLIAEHRLTTAIRPQINAFLEGFSELILKDLISIFNDKELELLISGLPDIDLDNLRANTEYSGYSPGSPVIQWFWEVVQGLSKEDKARLLQFVTGTSKVPLEGFSALQGISGAQKFQIHKAYGSANHLPSAHTCFNQLDLPEYPSKEHLQERLLLAIHEASEGFGFG</sequence>
<accession>A0A8D9FZB0</accession>
<proteinExistence type="inferred from homology"/>
<dbReference type="EMBL" id="LS974625">
    <property type="protein sequence ID" value="CAG7861497.1"/>
    <property type="molecule type" value="Genomic_DNA"/>
</dbReference>
<feature type="region of interest" description="Disordered" evidence="7">
    <location>
        <begin position="1068"/>
        <end position="1087"/>
    </location>
</feature>
<dbReference type="SMART" id="SM00165">
    <property type="entry name" value="UBA"/>
    <property type="match status" value="1"/>
</dbReference>
<dbReference type="Pfam" id="PF14377">
    <property type="entry name" value="UBM"/>
    <property type="match status" value="1"/>
</dbReference>
<feature type="compositionally biased region" description="Basic and acidic residues" evidence="7">
    <location>
        <begin position="843"/>
        <end position="852"/>
    </location>
</feature>
<comment type="similarity">
    <text evidence="6">Belongs to the UPL family. TOM1/PTR1 subfamily.</text>
</comment>
<dbReference type="Gene3D" id="1.10.8.10">
    <property type="entry name" value="DNA helicase RuvA subunit, C-terminal domain"/>
    <property type="match status" value="1"/>
</dbReference>
<dbReference type="FunFam" id="3.90.1750.10:FF:000026">
    <property type="entry name" value="E3 ubiquitin-protein ligase HACE1"/>
    <property type="match status" value="1"/>
</dbReference>
<dbReference type="CDD" id="cd14327">
    <property type="entry name" value="UBA_atUPL1_2_like"/>
    <property type="match status" value="1"/>
</dbReference>
<dbReference type="Gramene" id="A09p19640.2_BraZ1">
    <property type="protein sequence ID" value="A09p19640.2_BraZ1.CDS"/>
    <property type="gene ID" value="A09g19640.2_BraZ1"/>
</dbReference>
<reference evidence="10 11" key="1">
    <citation type="submission" date="2021-07" db="EMBL/GenBank/DDBJ databases">
        <authorList>
            <consortium name="Genoscope - CEA"/>
            <person name="William W."/>
        </authorList>
    </citation>
    <scope>NUCLEOTIDE SEQUENCE [LARGE SCALE GENOMIC DNA]</scope>
</reference>
<dbReference type="SUPFAM" id="SSF56204">
    <property type="entry name" value="Hect, E3 ligase catalytic domain"/>
    <property type="match status" value="1"/>
</dbReference>
<dbReference type="Gene3D" id="3.30.2410.10">
    <property type="entry name" value="Hect, E3 ligase catalytic domain"/>
    <property type="match status" value="1"/>
</dbReference>
<evidence type="ECO:0000256" key="7">
    <source>
        <dbReference type="SAM" id="MobiDB-lite"/>
    </source>
</evidence>
<dbReference type="FunFam" id="3.30.2160.10:FF:000001">
    <property type="entry name" value="E3 ubiquitin-protein ligase NEDD4-like"/>
    <property type="match status" value="1"/>
</dbReference>
<name>A0A8D9FZB0_BRACM</name>
<evidence type="ECO:0000259" key="9">
    <source>
        <dbReference type="SMART" id="SM00165"/>
    </source>
</evidence>
<dbReference type="InterPro" id="IPR015940">
    <property type="entry name" value="UBA"/>
</dbReference>
<dbReference type="InterPro" id="IPR050409">
    <property type="entry name" value="E3_ubiq-protein_ligase"/>
</dbReference>
<dbReference type="PANTHER" id="PTHR11254">
    <property type="entry name" value="HECT DOMAIN UBIQUITIN-PROTEIN LIGASE"/>
    <property type="match status" value="1"/>
</dbReference>
<dbReference type="InterPro" id="IPR025527">
    <property type="entry name" value="HUWE1/Rev1_UBM"/>
</dbReference>
<dbReference type="Pfam" id="PF22562">
    <property type="entry name" value="UBA_7"/>
    <property type="match status" value="1"/>
</dbReference>
<feature type="compositionally biased region" description="Acidic residues" evidence="7">
    <location>
        <begin position="853"/>
        <end position="881"/>
    </location>
</feature>
<feature type="region of interest" description="Disordered" evidence="7">
    <location>
        <begin position="251"/>
        <end position="271"/>
    </location>
</feature>
<evidence type="ECO:0000313" key="10">
    <source>
        <dbReference type="EMBL" id="CAG7861497.1"/>
    </source>
</evidence>
<keyword evidence="5" id="KW-0833">Ubl conjugation pathway</keyword>
<feature type="region of interest" description="Disordered" evidence="7">
    <location>
        <begin position="187"/>
        <end position="207"/>
    </location>
</feature>
<dbReference type="Gene3D" id="3.30.2160.10">
    <property type="entry name" value="Hect, E3 ligase catalytic domain"/>
    <property type="match status" value="1"/>
</dbReference>
<evidence type="ECO:0000313" key="11">
    <source>
        <dbReference type="Proteomes" id="UP000694005"/>
    </source>
</evidence>
<feature type="region of interest" description="Disordered" evidence="7">
    <location>
        <begin position="1246"/>
        <end position="1272"/>
    </location>
</feature>
<gene>
    <name evidence="10" type="ORF">BRAPAZ1V2_A09P19640.2</name>
</gene>
<comment type="pathway">
    <text evidence="2">Protein modification; protein ubiquitination.</text>
</comment>
<organism evidence="10 11">
    <name type="scientific">Brassica campestris</name>
    <name type="common">Field mustard</name>
    <dbReference type="NCBI Taxonomy" id="3711"/>
    <lineage>
        <taxon>Eukaryota</taxon>
        <taxon>Viridiplantae</taxon>
        <taxon>Streptophyta</taxon>
        <taxon>Embryophyta</taxon>
        <taxon>Tracheophyta</taxon>
        <taxon>Spermatophyta</taxon>
        <taxon>Magnoliopsida</taxon>
        <taxon>eudicotyledons</taxon>
        <taxon>Gunneridae</taxon>
        <taxon>Pentapetalae</taxon>
        <taxon>rosids</taxon>
        <taxon>malvids</taxon>
        <taxon>Brassicales</taxon>
        <taxon>Brassicaceae</taxon>
        <taxon>Brassiceae</taxon>
        <taxon>Brassica</taxon>
    </lineage>
</organism>
<feature type="domain" description="UBA" evidence="9">
    <location>
        <begin position="542"/>
        <end position="580"/>
    </location>
</feature>
<dbReference type="InterPro" id="IPR000569">
    <property type="entry name" value="HECT_dom"/>
</dbReference>
<dbReference type="EC" id="2.3.2.26" evidence="3"/>
<feature type="compositionally biased region" description="Polar residues" evidence="7">
    <location>
        <begin position="1048"/>
        <end position="1058"/>
    </location>
</feature>
<feature type="region of interest" description="Disordered" evidence="7">
    <location>
        <begin position="1040"/>
        <end position="1062"/>
    </location>
</feature>
<keyword evidence="4" id="KW-0808">Transferase</keyword>
<feature type="region of interest" description="Disordered" evidence="7">
    <location>
        <begin position="803"/>
        <end position="900"/>
    </location>
</feature>
<feature type="compositionally biased region" description="Low complexity" evidence="7">
    <location>
        <begin position="1248"/>
        <end position="1265"/>
    </location>
</feature>
<dbReference type="PANTHER" id="PTHR11254:SF398">
    <property type="entry name" value="HECT-TYPE E3 UBIQUITIN TRANSFERASE"/>
    <property type="match status" value="1"/>
</dbReference>
<evidence type="ECO:0000256" key="5">
    <source>
        <dbReference type="ARBA" id="ARBA00022786"/>
    </source>
</evidence>
<comment type="catalytic activity">
    <reaction evidence="1">
        <text>S-ubiquitinyl-[E2 ubiquitin-conjugating enzyme]-L-cysteine + [acceptor protein]-L-lysine = [E2 ubiquitin-conjugating enzyme]-L-cysteine + N(6)-ubiquitinyl-[acceptor protein]-L-lysine.</text>
        <dbReference type="EC" id="2.3.2.26"/>
    </reaction>
</comment>
<feature type="domain" description="HECT" evidence="8">
    <location>
        <begin position="1414"/>
        <end position="1757"/>
    </location>
</feature>
<dbReference type="FunFam" id="3.30.2410.10:FF:000010">
    <property type="entry name" value="E3 ubiquitin-protein ligase UPL1"/>
    <property type="match status" value="1"/>
</dbReference>
<evidence type="ECO:0000256" key="6">
    <source>
        <dbReference type="ARBA" id="ARBA00034494"/>
    </source>
</evidence>
<dbReference type="Pfam" id="PF00632">
    <property type="entry name" value="HECT"/>
    <property type="match status" value="1"/>
</dbReference>
<dbReference type="SMART" id="SM00119">
    <property type="entry name" value="HECTc"/>
    <property type="match status" value="1"/>
</dbReference>
<dbReference type="Gene3D" id="3.90.1750.10">
    <property type="entry name" value="Hect, E3 ligase catalytic domains"/>
    <property type="match status" value="1"/>
</dbReference>
<evidence type="ECO:0000259" key="8">
    <source>
        <dbReference type="SMART" id="SM00119"/>
    </source>
</evidence>
<evidence type="ECO:0000256" key="2">
    <source>
        <dbReference type="ARBA" id="ARBA00004906"/>
    </source>
</evidence>
<dbReference type="Proteomes" id="UP000694005">
    <property type="component" value="Chromosome A09"/>
</dbReference>
<dbReference type="InterPro" id="IPR035983">
    <property type="entry name" value="Hect_E3_ubiquitin_ligase"/>
</dbReference>
<evidence type="ECO:0000256" key="1">
    <source>
        <dbReference type="ARBA" id="ARBA00000885"/>
    </source>
</evidence>
<evidence type="ECO:0000256" key="4">
    <source>
        <dbReference type="ARBA" id="ARBA00022679"/>
    </source>
</evidence>
<dbReference type="InterPro" id="IPR009060">
    <property type="entry name" value="UBA-like_sf"/>
</dbReference>
<feature type="compositionally biased region" description="Polar residues" evidence="7">
    <location>
        <begin position="888"/>
        <end position="898"/>
    </location>
</feature>
<dbReference type="Gene3D" id="6.10.250.1630">
    <property type="match status" value="1"/>
</dbReference>
<dbReference type="GO" id="GO:0061630">
    <property type="term" value="F:ubiquitin protein ligase activity"/>
    <property type="evidence" value="ECO:0007669"/>
    <property type="project" value="UniProtKB-EC"/>
</dbReference>
<feature type="compositionally biased region" description="Acidic residues" evidence="7">
    <location>
        <begin position="803"/>
        <end position="842"/>
    </location>
</feature>